<dbReference type="PANTHER" id="PTHR33204:SF18">
    <property type="entry name" value="TRANSCRIPTIONAL REGULATORY PROTEIN"/>
    <property type="match status" value="1"/>
</dbReference>
<dbReference type="Pfam" id="PF01638">
    <property type="entry name" value="HxlR"/>
    <property type="match status" value="1"/>
</dbReference>
<dbReference type="InterPro" id="IPR036390">
    <property type="entry name" value="WH_DNA-bd_sf"/>
</dbReference>
<reference evidence="6" key="1">
    <citation type="journal article" date="2019" name="Int. J. Syst. Evol. Microbiol.">
        <title>The Global Catalogue of Microorganisms (GCM) 10K type strain sequencing project: providing services to taxonomists for standard genome sequencing and annotation.</title>
        <authorList>
            <consortium name="The Broad Institute Genomics Platform"/>
            <consortium name="The Broad Institute Genome Sequencing Center for Infectious Disease"/>
            <person name="Wu L."/>
            <person name="Ma J."/>
        </authorList>
    </citation>
    <scope>NUCLEOTIDE SEQUENCE [LARGE SCALE GENOMIC DNA]</scope>
    <source>
        <strain evidence="6">CCM 7043</strain>
    </source>
</reference>
<dbReference type="Proteomes" id="UP001597114">
    <property type="component" value="Unassembled WGS sequence"/>
</dbReference>
<evidence type="ECO:0000256" key="3">
    <source>
        <dbReference type="ARBA" id="ARBA00023163"/>
    </source>
</evidence>
<sequence>MTHRSYDDACGAALAMDAIGERWALLVVRELVFGPKRFGDLRTGLPKASQNVLSQRLKELEASGVVERVELGPPASTHAYQLTERGHQLEPVLLALSRWGAHIPASPDTGMSTDAFMLLLKALYFPPADATPTMAIRLLVGADSFDARVQPGSVDIRRSAAGDVDATVRAPVPVLLGLIFSGATLASGAEAGVLEATGDLAAAQQFFTLFRVPQT</sequence>
<dbReference type="PROSITE" id="PS51118">
    <property type="entry name" value="HTH_HXLR"/>
    <property type="match status" value="1"/>
</dbReference>
<dbReference type="Gene3D" id="1.10.10.10">
    <property type="entry name" value="Winged helix-like DNA-binding domain superfamily/Winged helix DNA-binding domain"/>
    <property type="match status" value="1"/>
</dbReference>
<proteinExistence type="predicted"/>
<feature type="domain" description="HTH hxlR-type" evidence="4">
    <location>
        <begin position="10"/>
        <end position="108"/>
    </location>
</feature>
<dbReference type="PANTHER" id="PTHR33204">
    <property type="entry name" value="TRANSCRIPTIONAL REGULATOR, MARR FAMILY"/>
    <property type="match status" value="1"/>
</dbReference>
<dbReference type="InterPro" id="IPR036527">
    <property type="entry name" value="SCP2_sterol-bd_dom_sf"/>
</dbReference>
<comment type="caution">
    <text evidence="5">The sequence shown here is derived from an EMBL/GenBank/DDBJ whole genome shotgun (WGS) entry which is preliminary data.</text>
</comment>
<keyword evidence="6" id="KW-1185">Reference proteome</keyword>
<evidence type="ECO:0000256" key="2">
    <source>
        <dbReference type="ARBA" id="ARBA00023125"/>
    </source>
</evidence>
<accession>A0ABW4EYT9</accession>
<name>A0ABW4EYT9_9PSEU</name>
<keyword evidence="3" id="KW-0804">Transcription</keyword>
<dbReference type="InterPro" id="IPR002577">
    <property type="entry name" value="HTH_HxlR"/>
</dbReference>
<evidence type="ECO:0000259" key="4">
    <source>
        <dbReference type="PROSITE" id="PS51118"/>
    </source>
</evidence>
<dbReference type="InterPro" id="IPR036388">
    <property type="entry name" value="WH-like_DNA-bd_sf"/>
</dbReference>
<keyword evidence="1" id="KW-0805">Transcription regulation</keyword>
<keyword evidence="2" id="KW-0238">DNA-binding</keyword>
<dbReference type="RefSeq" id="WP_344727666.1">
    <property type="nucleotide sequence ID" value="NZ_BAAAUS010000043.1"/>
</dbReference>
<protein>
    <submittedName>
        <fullName evidence="5">Winged helix-turn-helix transcriptional regulator</fullName>
    </submittedName>
</protein>
<evidence type="ECO:0000256" key="1">
    <source>
        <dbReference type="ARBA" id="ARBA00023015"/>
    </source>
</evidence>
<gene>
    <name evidence="5" type="ORF">ACFSJD_21840</name>
</gene>
<dbReference type="SUPFAM" id="SSF46785">
    <property type="entry name" value="Winged helix' DNA-binding domain"/>
    <property type="match status" value="1"/>
</dbReference>
<dbReference type="Gene3D" id="3.30.1050.10">
    <property type="entry name" value="SCP2 sterol-binding domain"/>
    <property type="match status" value="1"/>
</dbReference>
<organism evidence="5 6">
    <name type="scientific">Pseudonocardia yunnanensis</name>
    <dbReference type="NCBI Taxonomy" id="58107"/>
    <lineage>
        <taxon>Bacteria</taxon>
        <taxon>Bacillati</taxon>
        <taxon>Actinomycetota</taxon>
        <taxon>Actinomycetes</taxon>
        <taxon>Pseudonocardiales</taxon>
        <taxon>Pseudonocardiaceae</taxon>
        <taxon>Pseudonocardia</taxon>
    </lineage>
</organism>
<evidence type="ECO:0000313" key="6">
    <source>
        <dbReference type="Proteomes" id="UP001597114"/>
    </source>
</evidence>
<dbReference type="EMBL" id="JBHUCO010000024">
    <property type="protein sequence ID" value="MFD1520152.1"/>
    <property type="molecule type" value="Genomic_DNA"/>
</dbReference>
<evidence type="ECO:0000313" key="5">
    <source>
        <dbReference type="EMBL" id="MFD1520152.1"/>
    </source>
</evidence>